<reference evidence="1 2" key="1">
    <citation type="submission" date="2011-09" db="EMBL/GenBank/DDBJ databases">
        <authorList>
            <person name="Pope W.H."/>
            <person name="Pedulla M.L."/>
            <person name="Ford M.E."/>
            <person name="Peebles C.L."/>
            <person name="Hatfull G.H."/>
            <person name="Hendrix R.W."/>
        </authorList>
    </citation>
    <scope>NUCLEOTIDE SEQUENCE [LARGE SCALE GENOMIC DNA]</scope>
    <source>
        <strain evidence="1">G</strain>
    </source>
</reference>
<dbReference type="RefSeq" id="YP_009015843.1">
    <property type="nucleotide sequence ID" value="NC_023719.1"/>
</dbReference>
<organism evidence="1 2">
    <name type="scientific">Bacillus phage G</name>
    <dbReference type="NCBI Taxonomy" id="2884420"/>
    <lineage>
        <taxon>Viruses</taxon>
        <taxon>Duplodnaviria</taxon>
        <taxon>Heunggongvirae</taxon>
        <taxon>Uroviricota</taxon>
        <taxon>Caudoviricetes</taxon>
        <taxon>Donellivirus</taxon>
        <taxon>Donellivirus gee</taxon>
    </lineage>
</organism>
<dbReference type="EMBL" id="JN638751">
    <property type="protein sequence ID" value="AEO93798.1"/>
    <property type="molecule type" value="Genomic_DNA"/>
</dbReference>
<gene>
    <name evidence="1" type="primary">541</name>
    <name evidence="1" type="ORF">G_541</name>
</gene>
<dbReference type="InterPro" id="IPR036086">
    <property type="entry name" value="ParB/Sulfiredoxin_sf"/>
</dbReference>
<dbReference type="Proteomes" id="UP000009273">
    <property type="component" value="Segment"/>
</dbReference>
<dbReference type="KEGG" id="vg:18563755"/>
<sequence length="130" mass="15367">MNFVVGQIVDTSEVLDLINRIHYNQQEINESDDLETRLYVHQKYEVVELLVSELEDSPYYLDDDLVDEYLKMSPETMQPIVFNIFEGRRLLVDGGHRIEVAKLLKLEKIKGFVGYDEPDWSEYNEKYEDS</sequence>
<proteinExistence type="predicted"/>
<evidence type="ECO:0000313" key="1">
    <source>
        <dbReference type="EMBL" id="AEO93798.1"/>
    </source>
</evidence>
<keyword evidence="2" id="KW-1185">Reference proteome</keyword>
<dbReference type="GeneID" id="18563755"/>
<accession>G3MAT1</accession>
<evidence type="ECO:0000313" key="2">
    <source>
        <dbReference type="Proteomes" id="UP000009273"/>
    </source>
</evidence>
<dbReference type="SUPFAM" id="SSF110849">
    <property type="entry name" value="ParB/Sulfiredoxin"/>
    <property type="match status" value="1"/>
</dbReference>
<name>G3MAT1_9CAUD</name>
<protein>
    <submittedName>
        <fullName evidence="1">Gp541</fullName>
    </submittedName>
</protein>